<proteinExistence type="inferred from homology"/>
<accession>A0A091BC31</accession>
<reference evidence="4 5" key="1">
    <citation type="submission" date="2013-09" db="EMBL/GenBank/DDBJ databases">
        <title>Genome sequencing of Arenimonas metalli.</title>
        <authorList>
            <person name="Chen F."/>
            <person name="Wang G."/>
        </authorList>
    </citation>
    <scope>NUCLEOTIDE SEQUENCE [LARGE SCALE GENOMIC DNA]</scope>
    <source>
        <strain evidence="4 5">CF5-1</strain>
    </source>
</reference>
<evidence type="ECO:0000256" key="1">
    <source>
        <dbReference type="ARBA" id="ARBA00006484"/>
    </source>
</evidence>
<dbReference type="GO" id="GO:0016491">
    <property type="term" value="F:oxidoreductase activity"/>
    <property type="evidence" value="ECO:0007669"/>
    <property type="project" value="UniProtKB-KW"/>
</dbReference>
<evidence type="ECO:0000256" key="3">
    <source>
        <dbReference type="RuleBase" id="RU000363"/>
    </source>
</evidence>
<dbReference type="STRING" id="1384056.N787_00185"/>
<organism evidence="4 5">
    <name type="scientific">Arenimonas metalli CF5-1</name>
    <dbReference type="NCBI Taxonomy" id="1384056"/>
    <lineage>
        <taxon>Bacteria</taxon>
        <taxon>Pseudomonadati</taxon>
        <taxon>Pseudomonadota</taxon>
        <taxon>Gammaproteobacteria</taxon>
        <taxon>Lysobacterales</taxon>
        <taxon>Lysobacteraceae</taxon>
        <taxon>Arenimonas</taxon>
    </lineage>
</organism>
<comment type="caution">
    <text evidence="4">The sequence shown here is derived from an EMBL/GenBank/DDBJ whole genome shotgun (WGS) entry which is preliminary data.</text>
</comment>
<dbReference type="CDD" id="cd05233">
    <property type="entry name" value="SDR_c"/>
    <property type="match status" value="1"/>
</dbReference>
<evidence type="ECO:0000313" key="4">
    <source>
        <dbReference type="EMBL" id="KFN48384.1"/>
    </source>
</evidence>
<dbReference type="AlphaFoldDB" id="A0A091BC31"/>
<dbReference type="RefSeq" id="WP_034209911.1">
    <property type="nucleotide sequence ID" value="NZ_AVCK01000001.1"/>
</dbReference>
<dbReference type="eggNOG" id="COG0300">
    <property type="taxonomic scope" value="Bacteria"/>
</dbReference>
<dbReference type="Gene3D" id="3.40.50.720">
    <property type="entry name" value="NAD(P)-binding Rossmann-like Domain"/>
    <property type="match status" value="1"/>
</dbReference>
<protein>
    <recommendedName>
        <fullName evidence="6">Dehydrogenase</fullName>
    </recommendedName>
</protein>
<gene>
    <name evidence="4" type="ORF">N787_00185</name>
</gene>
<dbReference type="Proteomes" id="UP000029393">
    <property type="component" value="Unassembled WGS sequence"/>
</dbReference>
<dbReference type="EMBL" id="AVCK01000001">
    <property type="protein sequence ID" value="KFN48384.1"/>
    <property type="molecule type" value="Genomic_DNA"/>
</dbReference>
<dbReference type="OrthoDB" id="9810734at2"/>
<keyword evidence="2" id="KW-0560">Oxidoreductase</keyword>
<sequence length="268" mass="28668">MTQSPVRGHALVTGASSGIGAAIAREYAARGMPLVLVARRAERLQALAAELSARVECVVIAADLADPATPARLFEATTSRGLFISTLVNNAGYGVPGRYLSADWKTHADFIQVLMTSVAELTHRYLPAMEAAGHGRILNVASLAGLVPATAGHTLYGATKLWLVRFSESLDLEMKKHGVHVTAVCPGMTYTEFHDVNGMREKVSQLPKGIWLTSAEVAKLAVDAVEAGRPRLITGRTNRLLAALSKYLPDHLASALISSRSKDFRDAD</sequence>
<comment type="similarity">
    <text evidence="1 3">Belongs to the short-chain dehydrogenases/reductases (SDR) family.</text>
</comment>
<dbReference type="PANTHER" id="PTHR44196:SF2">
    <property type="entry name" value="SHORT-CHAIN DEHYDROGENASE-RELATED"/>
    <property type="match status" value="1"/>
</dbReference>
<dbReference type="SUPFAM" id="SSF51735">
    <property type="entry name" value="NAD(P)-binding Rossmann-fold domains"/>
    <property type="match status" value="1"/>
</dbReference>
<dbReference type="PIRSF" id="PIRSF000126">
    <property type="entry name" value="11-beta-HSD1"/>
    <property type="match status" value="1"/>
</dbReference>
<dbReference type="InterPro" id="IPR036291">
    <property type="entry name" value="NAD(P)-bd_dom_sf"/>
</dbReference>
<dbReference type="PANTHER" id="PTHR44196">
    <property type="entry name" value="DEHYDROGENASE/REDUCTASE SDR FAMILY MEMBER 7B"/>
    <property type="match status" value="1"/>
</dbReference>
<evidence type="ECO:0000256" key="2">
    <source>
        <dbReference type="ARBA" id="ARBA00023002"/>
    </source>
</evidence>
<dbReference type="PATRIC" id="fig|1384056.3.peg.35"/>
<keyword evidence="5" id="KW-1185">Reference proteome</keyword>
<evidence type="ECO:0008006" key="6">
    <source>
        <dbReference type="Google" id="ProtNLM"/>
    </source>
</evidence>
<dbReference type="Pfam" id="PF00106">
    <property type="entry name" value="adh_short"/>
    <property type="match status" value="1"/>
</dbReference>
<name>A0A091BC31_9GAMM</name>
<dbReference type="InterPro" id="IPR002347">
    <property type="entry name" value="SDR_fam"/>
</dbReference>
<dbReference type="GO" id="GO:0016020">
    <property type="term" value="C:membrane"/>
    <property type="evidence" value="ECO:0007669"/>
    <property type="project" value="TreeGrafter"/>
</dbReference>
<evidence type="ECO:0000313" key="5">
    <source>
        <dbReference type="Proteomes" id="UP000029393"/>
    </source>
</evidence>
<dbReference type="PRINTS" id="PR00081">
    <property type="entry name" value="GDHRDH"/>
</dbReference>
<dbReference type="PRINTS" id="PR00080">
    <property type="entry name" value="SDRFAMILY"/>
</dbReference>